<feature type="region of interest" description="Disordered" evidence="1">
    <location>
        <begin position="134"/>
        <end position="179"/>
    </location>
</feature>
<gene>
    <name evidence="3" type="ORF">TWF102_011517</name>
    <name evidence="4" type="ORF">TWF703_003419</name>
</gene>
<proteinExistence type="predicted"/>
<dbReference type="AlphaFoldDB" id="A0A7C8NGK0"/>
<feature type="compositionally biased region" description="Low complexity" evidence="1">
    <location>
        <begin position="288"/>
        <end position="310"/>
    </location>
</feature>
<evidence type="ECO:0000256" key="1">
    <source>
        <dbReference type="SAM" id="MobiDB-lite"/>
    </source>
</evidence>
<feature type="region of interest" description="Disordered" evidence="1">
    <location>
        <begin position="229"/>
        <end position="274"/>
    </location>
</feature>
<keyword evidence="2" id="KW-0732">Signal</keyword>
<comment type="caution">
    <text evidence="3">The sequence shown here is derived from an EMBL/GenBank/DDBJ whole genome shotgun (WGS) entry which is preliminary data.</text>
</comment>
<feature type="region of interest" description="Disordered" evidence="1">
    <location>
        <begin position="345"/>
        <end position="483"/>
    </location>
</feature>
<organism evidence="3 5">
    <name type="scientific">Orbilia oligospora</name>
    <name type="common">Nematode-trapping fungus</name>
    <name type="synonym">Arthrobotrys oligospora</name>
    <dbReference type="NCBI Taxonomy" id="2813651"/>
    <lineage>
        <taxon>Eukaryota</taxon>
        <taxon>Fungi</taxon>
        <taxon>Dikarya</taxon>
        <taxon>Ascomycota</taxon>
        <taxon>Pezizomycotina</taxon>
        <taxon>Orbiliomycetes</taxon>
        <taxon>Orbiliales</taxon>
        <taxon>Orbiliaceae</taxon>
        <taxon>Orbilia</taxon>
    </lineage>
</organism>
<dbReference type="EMBL" id="WIQZ01000018">
    <property type="protein sequence ID" value="KAF3139841.1"/>
    <property type="molecule type" value="Genomic_DNA"/>
</dbReference>
<evidence type="ECO:0000313" key="6">
    <source>
        <dbReference type="Proteomes" id="UP000480548"/>
    </source>
</evidence>
<evidence type="ECO:0000313" key="3">
    <source>
        <dbReference type="EMBL" id="KAF3108036.1"/>
    </source>
</evidence>
<feature type="compositionally biased region" description="Basic residues" evidence="1">
    <location>
        <begin position="451"/>
        <end position="462"/>
    </location>
</feature>
<feature type="compositionally biased region" description="Low complexity" evidence="1">
    <location>
        <begin position="320"/>
        <end position="330"/>
    </location>
</feature>
<dbReference type="Proteomes" id="UP000480548">
    <property type="component" value="Unassembled WGS sequence"/>
</dbReference>
<feature type="compositionally biased region" description="Basic and acidic residues" evidence="1">
    <location>
        <begin position="474"/>
        <end position="483"/>
    </location>
</feature>
<feature type="compositionally biased region" description="Pro residues" evidence="1">
    <location>
        <begin position="241"/>
        <end position="250"/>
    </location>
</feature>
<sequence>MKIAWILVSSLALVSGLPIPNPAWALVPPSPPSSLSSPSSPTLFKELILPPLPPPLFPSPLQPTSTKMRNLKPRSPFFGYHFRYYTPGAVRTPVLRYSPYRGFYKRKRRSEGSKFIHRDSMDVKEEVRVLGDPTDLGGTALLSPSSSSSSSSSSYITPTSTNSEFEKTTQTGMTSTTIPTHALKKREVVTITEYPVKTEVKTIKIPKSMRSTITKTETVVVTTTATVAFSPSSSPHHHHPPPPPASPPAPVSKSPEETEGNSTKPTQSSDAEEVVSTTIIATTITTTINIPPSSTKDKNTSSSSIHLSPKPTSPPPPSSLPSSLEFLRPPTRYFEPPGITPCPCPSMVSQIQLTNKPYPIPELPPPPEKKPKKNPKKREGLSSLFDKILSFINPHHSPYLQPPSNPTYKIPKRDEKENEDPGRKIELEKKPTCPCLNPSNEIPDPRDDKRKRLPFYRKKRAVKREVDEDFEPEREERVKRWRG</sequence>
<feature type="compositionally biased region" description="Low complexity" evidence="1">
    <location>
        <begin position="143"/>
        <end position="154"/>
    </location>
</feature>
<dbReference type="EMBL" id="WIQW01000009">
    <property type="protein sequence ID" value="KAF3108036.1"/>
    <property type="molecule type" value="Genomic_DNA"/>
</dbReference>
<feature type="compositionally biased region" description="Polar residues" evidence="1">
    <location>
        <begin position="155"/>
        <end position="179"/>
    </location>
</feature>
<feature type="region of interest" description="Disordered" evidence="1">
    <location>
        <begin position="288"/>
        <end position="332"/>
    </location>
</feature>
<evidence type="ECO:0000256" key="2">
    <source>
        <dbReference type="SAM" id="SignalP"/>
    </source>
</evidence>
<accession>A0A7C8NGK0</accession>
<reference evidence="5 6" key="1">
    <citation type="submission" date="2019-06" db="EMBL/GenBank/DDBJ databases">
        <authorList>
            <person name="Palmer J.M."/>
        </authorList>
    </citation>
    <scope>NUCLEOTIDE SEQUENCE [LARGE SCALE GENOMIC DNA]</scope>
    <source>
        <strain evidence="3 5">TWF102</strain>
        <strain evidence="4 6">TWF703</strain>
    </source>
</reference>
<feature type="compositionally biased region" description="Basic and acidic residues" evidence="1">
    <location>
        <begin position="411"/>
        <end position="431"/>
    </location>
</feature>
<feature type="chain" id="PRO_5036200678" evidence="2">
    <location>
        <begin position="17"/>
        <end position="483"/>
    </location>
</feature>
<feature type="compositionally biased region" description="Polar residues" evidence="1">
    <location>
        <begin position="260"/>
        <end position="269"/>
    </location>
</feature>
<feature type="signal peptide" evidence="2">
    <location>
        <begin position="1"/>
        <end position="16"/>
    </location>
</feature>
<evidence type="ECO:0000313" key="4">
    <source>
        <dbReference type="EMBL" id="KAF3139841.1"/>
    </source>
</evidence>
<dbReference type="Proteomes" id="UP000475325">
    <property type="component" value="Unassembled WGS sequence"/>
</dbReference>
<evidence type="ECO:0000313" key="5">
    <source>
        <dbReference type="Proteomes" id="UP000475325"/>
    </source>
</evidence>
<protein>
    <submittedName>
        <fullName evidence="3">Uncharacterized protein</fullName>
    </submittedName>
</protein>
<name>A0A7C8NGK0_ORBOL</name>